<sequence>MSPGRRGERRGPGQPNASFLMAGAAHRRLLTWPNAPYAQACFRRLVYMGTSKRRRAAEGPGLGSSQGARAPWRPERGQSAAGPQGLAPCDPRHSARGARTRAALCSQMNPDVRTQASPGLSRPRCPLAPHPRVGSLGAGSRVGASA</sequence>
<accession>A0ABN8ZZ19</accession>
<feature type="compositionally biased region" description="Polar residues" evidence="1">
    <location>
        <begin position="106"/>
        <end position="118"/>
    </location>
</feature>
<keyword evidence="3" id="KW-1185">Reference proteome</keyword>
<proteinExistence type="predicted"/>
<name>A0ABN8ZZ19_RANTA</name>
<reference evidence="2" key="1">
    <citation type="submission" date="2023-04" db="EMBL/GenBank/DDBJ databases">
        <authorList>
            <consortium name="ELIXIR-Norway"/>
        </authorList>
    </citation>
    <scope>NUCLEOTIDE SEQUENCE [LARGE SCALE GENOMIC DNA]</scope>
</reference>
<evidence type="ECO:0000313" key="3">
    <source>
        <dbReference type="Proteomes" id="UP001176941"/>
    </source>
</evidence>
<dbReference type="Proteomes" id="UP001176941">
    <property type="component" value="Chromosome 8"/>
</dbReference>
<evidence type="ECO:0000256" key="1">
    <source>
        <dbReference type="SAM" id="MobiDB-lite"/>
    </source>
</evidence>
<feature type="region of interest" description="Disordered" evidence="1">
    <location>
        <begin position="53"/>
        <end position="146"/>
    </location>
</feature>
<gene>
    <name evidence="2" type="ORF">MRATA1EN1_LOCUS27647</name>
</gene>
<protein>
    <submittedName>
        <fullName evidence="2">Uncharacterized protein</fullName>
    </submittedName>
</protein>
<dbReference type="EMBL" id="OX459944">
    <property type="protein sequence ID" value="CAI9178685.1"/>
    <property type="molecule type" value="Genomic_DNA"/>
</dbReference>
<evidence type="ECO:0000313" key="2">
    <source>
        <dbReference type="EMBL" id="CAI9178685.1"/>
    </source>
</evidence>
<organism evidence="2 3">
    <name type="scientific">Rangifer tarandus platyrhynchus</name>
    <name type="common">Svalbard reindeer</name>
    <dbReference type="NCBI Taxonomy" id="3082113"/>
    <lineage>
        <taxon>Eukaryota</taxon>
        <taxon>Metazoa</taxon>
        <taxon>Chordata</taxon>
        <taxon>Craniata</taxon>
        <taxon>Vertebrata</taxon>
        <taxon>Euteleostomi</taxon>
        <taxon>Mammalia</taxon>
        <taxon>Eutheria</taxon>
        <taxon>Laurasiatheria</taxon>
        <taxon>Artiodactyla</taxon>
        <taxon>Ruminantia</taxon>
        <taxon>Pecora</taxon>
        <taxon>Cervidae</taxon>
        <taxon>Odocoileinae</taxon>
        <taxon>Rangifer</taxon>
    </lineage>
</organism>